<sequence length="123" mass="14211">MIKLQFLSIYNRRMFDEDDIRHTRGDAPDLISKLGDSQQQQQYNNDAYQPNQKMFKGKGERWEKLLEPNCPCFPDMTKRYTIAMLSSIGFMISFGIRCNMGVAIVEMISNKTGEVGFKSSKKL</sequence>
<reference evidence="1 2" key="1">
    <citation type="journal article" date="2015" name="Parasit. Vectors">
        <title>Draft genome of the scabies mite.</title>
        <authorList>
            <person name="Rider S.D.Jr."/>
            <person name="Morgan M.S."/>
            <person name="Arlian L.G."/>
        </authorList>
    </citation>
    <scope>NUCLEOTIDE SEQUENCE [LARGE SCALE GENOMIC DNA]</scope>
    <source>
        <strain evidence="1">Arlian Lab</strain>
    </source>
</reference>
<evidence type="ECO:0000313" key="2">
    <source>
        <dbReference type="Proteomes" id="UP000616769"/>
    </source>
</evidence>
<dbReference type="VEuPathDB" id="VectorBase:SSCA009658"/>
<gene>
    <name evidence="1" type="ORF">QR98_0087070</name>
</gene>
<dbReference type="AlphaFoldDB" id="A0A132AGV4"/>
<proteinExistence type="predicted"/>
<name>A0A132AGV4_SARSC</name>
<accession>A0A132AGV4</accession>
<organism evidence="1 2">
    <name type="scientific">Sarcoptes scabiei</name>
    <name type="common">Itch mite</name>
    <name type="synonym">Acarus scabiei</name>
    <dbReference type="NCBI Taxonomy" id="52283"/>
    <lineage>
        <taxon>Eukaryota</taxon>
        <taxon>Metazoa</taxon>
        <taxon>Ecdysozoa</taxon>
        <taxon>Arthropoda</taxon>
        <taxon>Chelicerata</taxon>
        <taxon>Arachnida</taxon>
        <taxon>Acari</taxon>
        <taxon>Acariformes</taxon>
        <taxon>Sarcoptiformes</taxon>
        <taxon>Astigmata</taxon>
        <taxon>Psoroptidia</taxon>
        <taxon>Sarcoptoidea</taxon>
        <taxon>Sarcoptidae</taxon>
        <taxon>Sarcoptinae</taxon>
        <taxon>Sarcoptes</taxon>
    </lineage>
</organism>
<dbReference type="Proteomes" id="UP000616769">
    <property type="component" value="Unassembled WGS sequence"/>
</dbReference>
<dbReference type="OrthoDB" id="2985014at2759"/>
<dbReference type="EMBL" id="JXLN01014609">
    <property type="protein sequence ID" value="KPM10157.1"/>
    <property type="molecule type" value="Genomic_DNA"/>
</dbReference>
<comment type="caution">
    <text evidence="1">The sequence shown here is derived from an EMBL/GenBank/DDBJ whole genome shotgun (WGS) entry which is preliminary data.</text>
</comment>
<protein>
    <submittedName>
        <fullName evidence="1">Uncharacterized protein</fullName>
    </submittedName>
</protein>
<evidence type="ECO:0000313" key="1">
    <source>
        <dbReference type="EMBL" id="KPM10157.1"/>
    </source>
</evidence>